<dbReference type="GO" id="GO:0005829">
    <property type="term" value="C:cytosol"/>
    <property type="evidence" value="ECO:0007669"/>
    <property type="project" value="GOC"/>
</dbReference>
<feature type="transmembrane region" description="Helical" evidence="8">
    <location>
        <begin position="45"/>
        <end position="65"/>
    </location>
</feature>
<dbReference type="GO" id="GO:0000139">
    <property type="term" value="C:Golgi membrane"/>
    <property type="evidence" value="ECO:0007669"/>
    <property type="project" value="UniProtKB-SubCell"/>
</dbReference>
<evidence type="ECO:0000256" key="5">
    <source>
        <dbReference type="ARBA" id="ARBA00023136"/>
    </source>
</evidence>
<proteinExistence type="inferred from homology"/>
<dbReference type="InterPro" id="IPR045176">
    <property type="entry name" value="Got1"/>
</dbReference>
<evidence type="ECO:0000313" key="9">
    <source>
        <dbReference type="Ensembl" id="ENSMAMP00000053359.1"/>
    </source>
</evidence>
<dbReference type="Ensembl" id="ENSMAMT00000057698.1">
    <property type="protein sequence ID" value="ENSMAMP00000053359.1"/>
    <property type="gene ID" value="ENSMAMG00000023702.2"/>
</dbReference>
<feature type="transmembrane region" description="Helical" evidence="8">
    <location>
        <begin position="77"/>
        <end position="98"/>
    </location>
</feature>
<feature type="transmembrane region" description="Helical" evidence="8">
    <location>
        <begin position="104"/>
        <end position="123"/>
    </location>
</feature>
<comment type="similarity">
    <text evidence="7">Belongs to the GOT1 family.</text>
</comment>
<evidence type="ECO:0000256" key="3">
    <source>
        <dbReference type="ARBA" id="ARBA00022989"/>
    </source>
</evidence>
<evidence type="ECO:0000256" key="4">
    <source>
        <dbReference type="ARBA" id="ARBA00023034"/>
    </source>
</evidence>
<feature type="transmembrane region" description="Helical" evidence="8">
    <location>
        <begin position="21"/>
        <end position="39"/>
    </location>
</feature>
<keyword evidence="5 8" id="KW-0472">Membrane</keyword>
<name>A0A7N9AXT7_9TELE</name>
<accession>A0A7N9AXT7</accession>
<sequence length="157" mass="17804">MSHQGHVICILQEFHSCQIGIGLMGFSLFFLVFGMLLYFDSVLLGFGNILFLTGLTFIIGFKRTAQFFFQRHKIRGSFFFLGGVSLVLCRWPIIGMLAESYVEFVWLHTTLASICMGLFKTLFLPRDTLAITYSGAYIEQNKVCSDVSVQCLEYVAH</sequence>
<evidence type="ECO:0000256" key="2">
    <source>
        <dbReference type="ARBA" id="ARBA00022692"/>
    </source>
</evidence>
<dbReference type="InParanoid" id="A0A7N9AXT7"/>
<keyword evidence="2 8" id="KW-0812">Transmembrane</keyword>
<organism evidence="9 10">
    <name type="scientific">Mastacembelus armatus</name>
    <name type="common">zig-zag eel</name>
    <dbReference type="NCBI Taxonomy" id="205130"/>
    <lineage>
        <taxon>Eukaryota</taxon>
        <taxon>Metazoa</taxon>
        <taxon>Chordata</taxon>
        <taxon>Craniata</taxon>
        <taxon>Vertebrata</taxon>
        <taxon>Euteleostomi</taxon>
        <taxon>Actinopterygii</taxon>
        <taxon>Neopterygii</taxon>
        <taxon>Teleostei</taxon>
        <taxon>Neoteleostei</taxon>
        <taxon>Acanthomorphata</taxon>
        <taxon>Anabantaria</taxon>
        <taxon>Synbranchiformes</taxon>
        <taxon>Mastacembelidae</taxon>
        <taxon>Mastacembelus</taxon>
    </lineage>
</organism>
<comment type="subcellular location">
    <subcellularLocation>
        <location evidence="1">Golgi apparatus membrane</location>
        <topology evidence="1">Multi-pass membrane protein</topology>
    </subcellularLocation>
</comment>
<dbReference type="GO" id="GO:0005783">
    <property type="term" value="C:endoplasmic reticulum"/>
    <property type="evidence" value="ECO:0007669"/>
    <property type="project" value="TreeGrafter"/>
</dbReference>
<dbReference type="InterPro" id="IPR007305">
    <property type="entry name" value="Vesicle_transpt_Got1/SFT2"/>
</dbReference>
<dbReference type="GO" id="GO:0042147">
    <property type="term" value="P:retrograde transport, endosome to Golgi"/>
    <property type="evidence" value="ECO:0007669"/>
    <property type="project" value="InterPro"/>
</dbReference>
<reference evidence="9" key="1">
    <citation type="submission" date="2025-08" db="UniProtKB">
        <authorList>
            <consortium name="Ensembl"/>
        </authorList>
    </citation>
    <scope>IDENTIFICATION</scope>
</reference>
<protein>
    <submittedName>
        <fullName evidence="9">Golgi transport 1A</fullName>
    </submittedName>
</protein>
<evidence type="ECO:0000256" key="7">
    <source>
        <dbReference type="ARBA" id="ARBA00025799"/>
    </source>
</evidence>
<evidence type="ECO:0000313" key="10">
    <source>
        <dbReference type="Proteomes" id="UP000261640"/>
    </source>
</evidence>
<dbReference type="PANTHER" id="PTHR21493:SF245">
    <property type="entry name" value="VESICLE TRANSPORT PROTEIN GOT1A"/>
    <property type="match status" value="1"/>
</dbReference>
<dbReference type="Pfam" id="PF04178">
    <property type="entry name" value="Got1"/>
    <property type="match status" value="1"/>
</dbReference>
<evidence type="ECO:0000256" key="8">
    <source>
        <dbReference type="SAM" id="Phobius"/>
    </source>
</evidence>
<comment type="function">
    <text evidence="6">May be involved in fusion of ER-derived transport vesicles with the Golgi complex.</text>
</comment>
<dbReference type="GO" id="GO:0006888">
    <property type="term" value="P:endoplasmic reticulum to Golgi vesicle-mediated transport"/>
    <property type="evidence" value="ECO:0007669"/>
    <property type="project" value="InterPro"/>
</dbReference>
<reference evidence="9" key="2">
    <citation type="submission" date="2025-09" db="UniProtKB">
        <authorList>
            <consortium name="Ensembl"/>
        </authorList>
    </citation>
    <scope>IDENTIFICATION</scope>
</reference>
<dbReference type="AlphaFoldDB" id="A0A7N9AXT7"/>
<keyword evidence="3 8" id="KW-1133">Transmembrane helix</keyword>
<keyword evidence="10" id="KW-1185">Reference proteome</keyword>
<dbReference type="PANTHER" id="PTHR21493">
    <property type="entry name" value="CGI-141-RELATED/LIPASE CONTAINING PROTEIN"/>
    <property type="match status" value="1"/>
</dbReference>
<dbReference type="Proteomes" id="UP000261640">
    <property type="component" value="Unplaced"/>
</dbReference>
<keyword evidence="4" id="KW-0333">Golgi apparatus</keyword>
<evidence type="ECO:0000256" key="6">
    <source>
        <dbReference type="ARBA" id="ARBA00024660"/>
    </source>
</evidence>
<dbReference type="GeneTree" id="ENSGT00390000014507"/>
<evidence type="ECO:0000256" key="1">
    <source>
        <dbReference type="ARBA" id="ARBA00004653"/>
    </source>
</evidence>